<feature type="compositionally biased region" description="Basic and acidic residues" evidence="1">
    <location>
        <begin position="87"/>
        <end position="99"/>
    </location>
</feature>
<keyword evidence="3" id="KW-1185">Reference proteome</keyword>
<proteinExistence type="predicted"/>
<name>A0AA40BE08_9PEZI</name>
<dbReference type="Proteomes" id="UP001172159">
    <property type="component" value="Unassembled WGS sequence"/>
</dbReference>
<feature type="region of interest" description="Disordered" evidence="1">
    <location>
        <begin position="87"/>
        <end position="126"/>
    </location>
</feature>
<comment type="caution">
    <text evidence="2">The sequence shown here is derived from an EMBL/GenBank/DDBJ whole genome shotgun (WGS) entry which is preliminary data.</text>
</comment>
<feature type="region of interest" description="Disordered" evidence="1">
    <location>
        <begin position="175"/>
        <end position="204"/>
    </location>
</feature>
<gene>
    <name evidence="2" type="ORF">B0T21DRAFT_452116</name>
</gene>
<reference evidence="2" key="1">
    <citation type="submission" date="2023-06" db="EMBL/GenBank/DDBJ databases">
        <title>Genome-scale phylogeny and comparative genomics of the fungal order Sordariales.</title>
        <authorList>
            <consortium name="Lawrence Berkeley National Laboratory"/>
            <person name="Hensen N."/>
            <person name="Bonometti L."/>
            <person name="Westerberg I."/>
            <person name="Brannstrom I.O."/>
            <person name="Guillou S."/>
            <person name="Cros-Aarteil S."/>
            <person name="Calhoun S."/>
            <person name="Haridas S."/>
            <person name="Kuo A."/>
            <person name="Mondo S."/>
            <person name="Pangilinan J."/>
            <person name="Riley R."/>
            <person name="Labutti K."/>
            <person name="Andreopoulos B."/>
            <person name="Lipzen A."/>
            <person name="Chen C."/>
            <person name="Yanf M."/>
            <person name="Daum C."/>
            <person name="Ng V."/>
            <person name="Clum A."/>
            <person name="Steindorff A."/>
            <person name="Ohm R."/>
            <person name="Martin F."/>
            <person name="Silar P."/>
            <person name="Natvig D."/>
            <person name="Lalanne C."/>
            <person name="Gautier V."/>
            <person name="Ament-Velasquez S.L."/>
            <person name="Kruys A."/>
            <person name="Hutchinson M.I."/>
            <person name="Powell A.J."/>
            <person name="Barry K."/>
            <person name="Miller A.N."/>
            <person name="Grigoriev I.V."/>
            <person name="Debuchy R."/>
            <person name="Gladieux P."/>
            <person name="Thoren M.H."/>
            <person name="Johannesson H."/>
        </authorList>
    </citation>
    <scope>NUCLEOTIDE SEQUENCE</scope>
    <source>
        <strain evidence="2">CBS 540.89</strain>
    </source>
</reference>
<dbReference type="AlphaFoldDB" id="A0AA40BE08"/>
<protein>
    <submittedName>
        <fullName evidence="2">Uncharacterized protein</fullName>
    </submittedName>
</protein>
<evidence type="ECO:0000313" key="3">
    <source>
        <dbReference type="Proteomes" id="UP001172159"/>
    </source>
</evidence>
<evidence type="ECO:0000256" key="1">
    <source>
        <dbReference type="SAM" id="MobiDB-lite"/>
    </source>
</evidence>
<evidence type="ECO:0000313" key="2">
    <source>
        <dbReference type="EMBL" id="KAK0732539.1"/>
    </source>
</evidence>
<accession>A0AA40BE08</accession>
<dbReference type="EMBL" id="JAUKTV010000008">
    <property type="protein sequence ID" value="KAK0732539.1"/>
    <property type="molecule type" value="Genomic_DNA"/>
</dbReference>
<organism evidence="2 3">
    <name type="scientific">Apiosordaria backusii</name>
    <dbReference type="NCBI Taxonomy" id="314023"/>
    <lineage>
        <taxon>Eukaryota</taxon>
        <taxon>Fungi</taxon>
        <taxon>Dikarya</taxon>
        <taxon>Ascomycota</taxon>
        <taxon>Pezizomycotina</taxon>
        <taxon>Sordariomycetes</taxon>
        <taxon>Sordariomycetidae</taxon>
        <taxon>Sordariales</taxon>
        <taxon>Lasiosphaeriaceae</taxon>
        <taxon>Apiosordaria</taxon>
    </lineage>
</organism>
<sequence>MLSSLFSLPSPTPLHLSFPNLLDISDSTYHALSKIEGPDIAFSQLSMGTIANLMQQLCSPVRQAWKDYKVGRMMRKNEMKEVEHLECNETEKEREDETSTGKMVRAKTATKETETPPQPTKPSLQKGWQFNRMAEFPWSLQEIVHEESNWRGTWILEVKDMQAMDWQTVLVPKESGRGGKYQRRPTKHLPFTPDERQQGDSIVLSDGGQDDLMVWLGRR</sequence>